<evidence type="ECO:0000313" key="2">
    <source>
        <dbReference type="Proteomes" id="UP000182306"/>
    </source>
</evidence>
<proteinExistence type="predicted"/>
<dbReference type="InterPro" id="IPR029069">
    <property type="entry name" value="HotDog_dom_sf"/>
</dbReference>
<accession>A0A1L3LT99</accession>
<name>A0A1L3LT99_9HYPH</name>
<sequence length="180" mass="19888">MPQEISISDVKDLIGKEIGVSDWITVTQETIDNFAGATGDFQFIHTDPVRAATETPFGGTIAHGFLSLSLLSAMNYDCLPKIRELTMGINYGFDKVRFMAPVKCGARVRGRFTLADARFCAASMLMIVYDATVEIEGERKPALNAMWQTMIQFDAKLMPEQARRATFGGTRRRTIPAAAQ</sequence>
<dbReference type="Gene3D" id="3.10.129.10">
    <property type="entry name" value="Hotdog Thioesterase"/>
    <property type="match status" value="1"/>
</dbReference>
<dbReference type="PANTHER" id="PTHR42993">
    <property type="entry name" value="MAOC-LIKE DEHYDRATASE DOMAIN-CONTAINING PROTEIN"/>
    <property type="match status" value="1"/>
</dbReference>
<dbReference type="CDD" id="cd03450">
    <property type="entry name" value="NodN"/>
    <property type="match status" value="1"/>
</dbReference>
<dbReference type="SUPFAM" id="SSF54637">
    <property type="entry name" value="Thioesterase/thiol ester dehydrase-isomerase"/>
    <property type="match status" value="1"/>
</dbReference>
<dbReference type="KEGG" id="same:SAMCFNEI73_pB0124"/>
<keyword evidence="1" id="KW-0614">Plasmid</keyword>
<dbReference type="InterPro" id="IPR039375">
    <property type="entry name" value="NodN-like"/>
</dbReference>
<gene>
    <name evidence="1" type="primary">nodN</name>
    <name evidence="1" type="ORF">SAMCFNEI73_pB0124</name>
</gene>
<keyword evidence="2" id="KW-1185">Reference proteome</keyword>
<reference evidence="1 2" key="1">
    <citation type="submission" date="2015-10" db="EMBL/GenBank/DDBJ databases">
        <title>Genomic differences between typical nodule nitrogen-fixing rhizobial strains and those coming from bean seeds.</title>
        <authorList>
            <person name="Peralta H."/>
            <person name="Aguilar-Vera A."/>
            <person name="Diaz R."/>
            <person name="Mora Y."/>
            <person name="Martinez-Batallar G."/>
            <person name="Salazar E."/>
            <person name="Vargas-Lagunas C."/>
            <person name="Encarnacion S."/>
            <person name="Girard L."/>
            <person name="Mora J."/>
        </authorList>
    </citation>
    <scope>NUCLEOTIDE SEQUENCE [LARGE SCALE GENOMIC DNA]</scope>
    <source>
        <strain evidence="1 2">CFNEI 73</strain>
        <plasmid evidence="1 2">B</plasmid>
    </source>
</reference>
<protein>
    <submittedName>
        <fullName evidence="1">Nodulation protein N</fullName>
    </submittedName>
</protein>
<dbReference type="Proteomes" id="UP000182306">
    <property type="component" value="Plasmid B"/>
</dbReference>
<evidence type="ECO:0000313" key="1">
    <source>
        <dbReference type="EMBL" id="APG93324.1"/>
    </source>
</evidence>
<dbReference type="Pfam" id="PF01575">
    <property type="entry name" value="MaoC_dehydratas"/>
    <property type="match status" value="1"/>
</dbReference>
<dbReference type="OrthoDB" id="9801735at2"/>
<dbReference type="RefSeq" id="WP_064254464.1">
    <property type="nucleotide sequence ID" value="NZ_CP013109.1"/>
</dbReference>
<dbReference type="InterPro" id="IPR002539">
    <property type="entry name" value="MaoC-like_dom"/>
</dbReference>
<geneLocation type="plasmid" evidence="1 2">
    <name>B</name>
</geneLocation>
<dbReference type="EMBL" id="CP013109">
    <property type="protein sequence ID" value="APG93324.1"/>
    <property type="molecule type" value="Genomic_DNA"/>
</dbReference>
<dbReference type="PANTHER" id="PTHR42993:SF1">
    <property type="entry name" value="MAOC-LIKE DEHYDRATASE DOMAIN-CONTAINING PROTEIN"/>
    <property type="match status" value="1"/>
</dbReference>
<organism evidence="1 2">
    <name type="scientific">Sinorhizobium americanum</name>
    <dbReference type="NCBI Taxonomy" id="194963"/>
    <lineage>
        <taxon>Bacteria</taxon>
        <taxon>Pseudomonadati</taxon>
        <taxon>Pseudomonadota</taxon>
        <taxon>Alphaproteobacteria</taxon>
        <taxon>Hyphomicrobiales</taxon>
        <taxon>Rhizobiaceae</taxon>
        <taxon>Sinorhizobium/Ensifer group</taxon>
        <taxon>Sinorhizobium</taxon>
    </lineage>
</organism>
<dbReference type="AlphaFoldDB" id="A0A1L3LT99"/>